<protein>
    <submittedName>
        <fullName evidence="1">Uncharacterized protein</fullName>
    </submittedName>
</protein>
<name>A0ABT6ANC8_9BURK</name>
<comment type="caution">
    <text evidence="1">The sequence shown here is derived from an EMBL/GenBank/DDBJ whole genome shotgun (WGS) entry which is preliminary data.</text>
</comment>
<sequence length="458" mass="48062">MSGPKVVRVITREERIARGRDQLAQLDHAIAHWSREGQRLGQLGQATLEATRARRAALQALLDADGFDALQRGAASEIAFLQNDLEVCRQRAVAHAGQARQQQRQLAQNAATLRRADTRQALPADLLDALRAIEGGALTGAPAQAALARGFTLLSPKEEADSLSAAQRALANTLADGLGGLATETLAQWQARQPAATDARLGQIDLHLATLEALDGPEAAAGFQARAAKAQGEAAAARRSMLLDSLLLDLAAAARERQARAALLLRLEALAARLHSLGEMNDNASALAQAIGDARGAADLGAMRAQCERAEALFDAMLQQQAALARREAVLAGLASLGYEVREGMATAWAEQGKVALRKPATPGYGVELGGDGARLQVRAVAFSAARDTGRDRDIETIWCGEFAHLQALVAQRGGGIEIERALPAGAAPLRVAALADEDAAQTAAATAAPLQRTLPRT</sequence>
<proteinExistence type="predicted"/>
<gene>
    <name evidence="1" type="ORF">P3W85_14345</name>
</gene>
<organism evidence="1 2">
    <name type="scientific">Cupriavidus basilensis</name>
    <dbReference type="NCBI Taxonomy" id="68895"/>
    <lineage>
        <taxon>Bacteria</taxon>
        <taxon>Pseudomonadati</taxon>
        <taxon>Pseudomonadota</taxon>
        <taxon>Betaproteobacteria</taxon>
        <taxon>Burkholderiales</taxon>
        <taxon>Burkholderiaceae</taxon>
        <taxon>Cupriavidus</taxon>
    </lineage>
</organism>
<evidence type="ECO:0000313" key="2">
    <source>
        <dbReference type="Proteomes" id="UP001216674"/>
    </source>
</evidence>
<dbReference type="Proteomes" id="UP001216674">
    <property type="component" value="Unassembled WGS sequence"/>
</dbReference>
<reference evidence="1 2" key="1">
    <citation type="submission" date="2023-03" db="EMBL/GenBank/DDBJ databases">
        <title>Draft assemblies of triclosan tolerant bacteria isolated from returned activated sludge.</title>
        <authorList>
            <person name="Van Hamelsveld S."/>
        </authorList>
    </citation>
    <scope>NUCLEOTIDE SEQUENCE [LARGE SCALE GENOMIC DNA]</scope>
    <source>
        <strain evidence="1 2">GW210010_S58</strain>
    </source>
</reference>
<evidence type="ECO:0000313" key="1">
    <source>
        <dbReference type="EMBL" id="MDF3834127.1"/>
    </source>
</evidence>
<accession>A0ABT6ANC8</accession>
<dbReference type="EMBL" id="JARJLM010000252">
    <property type="protein sequence ID" value="MDF3834127.1"/>
    <property type="molecule type" value="Genomic_DNA"/>
</dbReference>
<keyword evidence="2" id="KW-1185">Reference proteome</keyword>
<dbReference type="RefSeq" id="WP_276265269.1">
    <property type="nucleotide sequence ID" value="NZ_JARJLM010000252.1"/>
</dbReference>